<evidence type="ECO:0000313" key="2">
    <source>
        <dbReference type="Proteomes" id="UP001185779"/>
    </source>
</evidence>
<keyword evidence="2" id="KW-1185">Reference proteome</keyword>
<dbReference type="EMBL" id="JAWLKI010000038">
    <property type="protein sequence ID" value="MDV6309941.1"/>
    <property type="molecule type" value="Genomic_DNA"/>
</dbReference>
<gene>
    <name evidence="1" type="ORF">R3P94_21980</name>
</gene>
<organism evidence="1 2">
    <name type="scientific">Gordonia amicalis</name>
    <dbReference type="NCBI Taxonomy" id="89053"/>
    <lineage>
        <taxon>Bacteria</taxon>
        <taxon>Bacillati</taxon>
        <taxon>Actinomycetota</taxon>
        <taxon>Actinomycetes</taxon>
        <taxon>Mycobacteriales</taxon>
        <taxon>Gordoniaceae</taxon>
        <taxon>Gordonia</taxon>
    </lineage>
</organism>
<reference evidence="1 2" key="1">
    <citation type="submission" date="2023-10" db="EMBL/GenBank/DDBJ databases">
        <title>Development of a sustainable strategy for remediation of hydrocarbon-contaminated territories based on the waste exchange concept.</title>
        <authorList>
            <person name="Krivoruchko A."/>
        </authorList>
    </citation>
    <scope>NUCLEOTIDE SEQUENCE [LARGE SCALE GENOMIC DNA]</scope>
    <source>
        <strain evidence="1 2">IEGM 1266</strain>
    </source>
</reference>
<sequence>MSDFDIEYALAINGDLYAERRANPLMPWLVTEPKPVLFTNRTDAVSAAGRIRDDLRERYNIDPIITVIHRYCSDWTGGDIGEELSMRFEALLAEDAEGGDNR</sequence>
<comment type="caution">
    <text evidence="1">The sequence shown here is derived from an EMBL/GenBank/DDBJ whole genome shotgun (WGS) entry which is preliminary data.</text>
</comment>
<dbReference type="RefSeq" id="WP_317505652.1">
    <property type="nucleotide sequence ID" value="NZ_JAWLKI010000038.1"/>
</dbReference>
<proteinExistence type="predicted"/>
<evidence type="ECO:0000313" key="1">
    <source>
        <dbReference type="EMBL" id="MDV6309941.1"/>
    </source>
</evidence>
<protein>
    <submittedName>
        <fullName evidence="1">Uncharacterized protein</fullName>
    </submittedName>
</protein>
<name>A0ABU4DKK4_9ACTN</name>
<accession>A0ABU4DKK4</accession>
<dbReference type="Proteomes" id="UP001185779">
    <property type="component" value="Unassembled WGS sequence"/>
</dbReference>